<feature type="compositionally biased region" description="Polar residues" evidence="1">
    <location>
        <begin position="89"/>
        <end position="108"/>
    </location>
</feature>
<dbReference type="InParanoid" id="A0A804PEM1"/>
<sequence length="284" mass="30389">MSESCLGIAERRKPRRPMAQRCLASKGSRRRQERYSGAASNIQRTRGLLDVSQMQSSEGPWMEARCQPEPWWTQHRSCTPPPEPGATPRASSRLSQWSTARARASQTAMRPWRSPAARRSGRRSSSSSSREGVSGGAQRTAVTKEASEEEGMGSTQRSCMERGSDTTTLLPAPCARRPAGLRSMQPPLPRPGGPGSIIAVALLPAPAALPCDRDDGEAGGAAEDAIAWKAAVGRGEADGGPLARRSLSDLVADHHSRLGIEQGSRLVSSRGRSSSPWKEDAATE</sequence>
<feature type="region of interest" description="Disordered" evidence="1">
    <location>
        <begin position="1"/>
        <end position="191"/>
    </location>
</feature>
<protein>
    <submittedName>
        <fullName evidence="2">Uncharacterized protein</fullName>
    </submittedName>
</protein>
<reference evidence="3" key="1">
    <citation type="journal article" date="2009" name="Science">
        <title>The B73 maize genome: complexity, diversity, and dynamics.</title>
        <authorList>
            <person name="Schnable P.S."/>
            <person name="Ware D."/>
            <person name="Fulton R.S."/>
            <person name="Stein J.C."/>
            <person name="Wei F."/>
            <person name="Pasternak S."/>
            <person name="Liang C."/>
            <person name="Zhang J."/>
            <person name="Fulton L."/>
            <person name="Graves T.A."/>
            <person name="Minx P."/>
            <person name="Reily A.D."/>
            <person name="Courtney L."/>
            <person name="Kruchowski S.S."/>
            <person name="Tomlinson C."/>
            <person name="Strong C."/>
            <person name="Delehaunty K."/>
            <person name="Fronick C."/>
            <person name="Courtney B."/>
            <person name="Rock S.M."/>
            <person name="Belter E."/>
            <person name="Du F."/>
            <person name="Kim K."/>
            <person name="Abbott R.M."/>
            <person name="Cotton M."/>
            <person name="Levy A."/>
            <person name="Marchetto P."/>
            <person name="Ochoa K."/>
            <person name="Jackson S.M."/>
            <person name="Gillam B."/>
            <person name="Chen W."/>
            <person name="Yan L."/>
            <person name="Higginbotham J."/>
            <person name="Cardenas M."/>
            <person name="Waligorski J."/>
            <person name="Applebaum E."/>
            <person name="Phelps L."/>
            <person name="Falcone J."/>
            <person name="Kanchi K."/>
            <person name="Thane T."/>
            <person name="Scimone A."/>
            <person name="Thane N."/>
            <person name="Henke J."/>
            <person name="Wang T."/>
            <person name="Ruppert J."/>
            <person name="Shah N."/>
            <person name="Rotter K."/>
            <person name="Hodges J."/>
            <person name="Ingenthron E."/>
            <person name="Cordes M."/>
            <person name="Kohlberg S."/>
            <person name="Sgro J."/>
            <person name="Delgado B."/>
            <person name="Mead K."/>
            <person name="Chinwalla A."/>
            <person name="Leonard S."/>
            <person name="Crouse K."/>
            <person name="Collura K."/>
            <person name="Kudrna D."/>
            <person name="Currie J."/>
            <person name="He R."/>
            <person name="Angelova A."/>
            <person name="Rajasekar S."/>
            <person name="Mueller T."/>
            <person name="Lomeli R."/>
            <person name="Scara G."/>
            <person name="Ko A."/>
            <person name="Delaney K."/>
            <person name="Wissotski M."/>
            <person name="Lopez G."/>
            <person name="Campos D."/>
            <person name="Braidotti M."/>
            <person name="Ashley E."/>
            <person name="Golser W."/>
            <person name="Kim H."/>
            <person name="Lee S."/>
            <person name="Lin J."/>
            <person name="Dujmic Z."/>
            <person name="Kim W."/>
            <person name="Talag J."/>
            <person name="Zuccolo A."/>
            <person name="Fan C."/>
            <person name="Sebastian A."/>
            <person name="Kramer M."/>
            <person name="Spiegel L."/>
            <person name="Nascimento L."/>
            <person name="Zutavern T."/>
            <person name="Miller B."/>
            <person name="Ambroise C."/>
            <person name="Muller S."/>
            <person name="Spooner W."/>
            <person name="Narechania A."/>
            <person name="Ren L."/>
            <person name="Wei S."/>
            <person name="Kumari S."/>
            <person name="Faga B."/>
            <person name="Levy M.J."/>
            <person name="McMahan L."/>
            <person name="Van Buren P."/>
            <person name="Vaughn M.W."/>
            <person name="Ying K."/>
            <person name="Yeh C.-T."/>
            <person name="Emrich S.J."/>
            <person name="Jia Y."/>
            <person name="Kalyanaraman A."/>
            <person name="Hsia A.-P."/>
            <person name="Barbazuk W.B."/>
            <person name="Baucom R.S."/>
            <person name="Brutnell T.P."/>
            <person name="Carpita N.C."/>
            <person name="Chaparro C."/>
            <person name="Chia J.-M."/>
            <person name="Deragon J.-M."/>
            <person name="Estill J.C."/>
            <person name="Fu Y."/>
            <person name="Jeddeloh J.A."/>
            <person name="Han Y."/>
            <person name="Lee H."/>
            <person name="Li P."/>
            <person name="Lisch D.R."/>
            <person name="Liu S."/>
            <person name="Liu Z."/>
            <person name="Nagel D.H."/>
            <person name="McCann M.C."/>
            <person name="SanMiguel P."/>
            <person name="Myers A.M."/>
            <person name="Nettleton D."/>
            <person name="Nguyen J."/>
            <person name="Penning B.W."/>
            <person name="Ponnala L."/>
            <person name="Schneider K.L."/>
            <person name="Schwartz D.C."/>
            <person name="Sharma A."/>
            <person name="Soderlund C."/>
            <person name="Springer N.M."/>
            <person name="Sun Q."/>
            <person name="Wang H."/>
            <person name="Waterman M."/>
            <person name="Westerman R."/>
            <person name="Wolfgruber T.K."/>
            <person name="Yang L."/>
            <person name="Yu Y."/>
            <person name="Zhang L."/>
            <person name="Zhou S."/>
            <person name="Zhu Q."/>
            <person name="Bennetzen J.L."/>
            <person name="Dawe R.K."/>
            <person name="Jiang J."/>
            <person name="Jiang N."/>
            <person name="Presting G.G."/>
            <person name="Wessler S.R."/>
            <person name="Aluru S."/>
            <person name="Martienssen R.A."/>
            <person name="Clifton S.W."/>
            <person name="McCombie W.R."/>
            <person name="Wing R.A."/>
            <person name="Wilson R.K."/>
        </authorList>
    </citation>
    <scope>NUCLEOTIDE SEQUENCE [LARGE SCALE GENOMIC DNA]</scope>
    <source>
        <strain evidence="3">cv. B73</strain>
    </source>
</reference>
<feature type="region of interest" description="Disordered" evidence="1">
    <location>
        <begin position="258"/>
        <end position="284"/>
    </location>
</feature>
<accession>A0A804PEM1</accession>
<dbReference type="Gramene" id="Zm00001eb231780_T001">
    <property type="protein sequence ID" value="Zm00001eb231780_P001"/>
    <property type="gene ID" value="Zm00001eb231780"/>
</dbReference>
<dbReference type="AlphaFoldDB" id="A0A804PEM1"/>
<dbReference type="EnsemblPlants" id="Zm00001eb231780_T001">
    <property type="protein sequence ID" value="Zm00001eb231780_P001"/>
    <property type="gene ID" value="Zm00001eb231780"/>
</dbReference>
<evidence type="ECO:0000313" key="2">
    <source>
        <dbReference type="EnsemblPlants" id="Zm00001eb231780_P001"/>
    </source>
</evidence>
<reference evidence="2" key="2">
    <citation type="submission" date="2019-07" db="EMBL/GenBank/DDBJ databases">
        <authorList>
            <person name="Seetharam A."/>
            <person name="Woodhouse M."/>
            <person name="Cannon E."/>
        </authorList>
    </citation>
    <scope>NUCLEOTIDE SEQUENCE [LARGE SCALE GENOMIC DNA]</scope>
    <source>
        <strain evidence="2">cv. B73</strain>
    </source>
</reference>
<keyword evidence="3" id="KW-1185">Reference proteome</keyword>
<dbReference type="Proteomes" id="UP000007305">
    <property type="component" value="Chromosome 5"/>
</dbReference>
<evidence type="ECO:0000256" key="1">
    <source>
        <dbReference type="SAM" id="MobiDB-lite"/>
    </source>
</evidence>
<feature type="compositionally biased region" description="Low complexity" evidence="1">
    <location>
        <begin position="263"/>
        <end position="275"/>
    </location>
</feature>
<name>A0A804PEM1_MAIZE</name>
<reference evidence="2" key="3">
    <citation type="submission" date="2021-05" db="UniProtKB">
        <authorList>
            <consortium name="EnsemblPlants"/>
        </authorList>
    </citation>
    <scope>IDENTIFICATION</scope>
    <source>
        <strain evidence="2">cv. B73</strain>
    </source>
</reference>
<evidence type="ECO:0000313" key="3">
    <source>
        <dbReference type="Proteomes" id="UP000007305"/>
    </source>
</evidence>
<organism evidence="2 3">
    <name type="scientific">Zea mays</name>
    <name type="common">Maize</name>
    <dbReference type="NCBI Taxonomy" id="4577"/>
    <lineage>
        <taxon>Eukaryota</taxon>
        <taxon>Viridiplantae</taxon>
        <taxon>Streptophyta</taxon>
        <taxon>Embryophyta</taxon>
        <taxon>Tracheophyta</taxon>
        <taxon>Spermatophyta</taxon>
        <taxon>Magnoliopsida</taxon>
        <taxon>Liliopsida</taxon>
        <taxon>Poales</taxon>
        <taxon>Poaceae</taxon>
        <taxon>PACMAD clade</taxon>
        <taxon>Panicoideae</taxon>
        <taxon>Andropogonodae</taxon>
        <taxon>Andropogoneae</taxon>
        <taxon>Tripsacinae</taxon>
        <taxon>Zea</taxon>
    </lineage>
</organism>
<proteinExistence type="predicted"/>
<feature type="compositionally biased region" description="Low complexity" evidence="1">
    <location>
        <begin position="113"/>
        <end position="132"/>
    </location>
</feature>